<evidence type="ECO:0000313" key="2">
    <source>
        <dbReference type="EMBL" id="NDL68236.1"/>
    </source>
</evidence>
<dbReference type="EMBL" id="JAAEEH010000031">
    <property type="protein sequence ID" value="NDL68236.1"/>
    <property type="molecule type" value="Genomic_DNA"/>
</dbReference>
<gene>
    <name evidence="2" type="ORF">GXN74_10830</name>
</gene>
<name>A0A7X5KMR2_9FIRM</name>
<dbReference type="PROSITE" id="PS00409">
    <property type="entry name" value="PROKAR_NTER_METHYL"/>
    <property type="match status" value="1"/>
</dbReference>
<dbReference type="RefSeq" id="WP_162370959.1">
    <property type="nucleotide sequence ID" value="NZ_JAAEEH010000031.1"/>
</dbReference>
<keyword evidence="3" id="KW-1185">Reference proteome</keyword>
<keyword evidence="1" id="KW-0472">Membrane</keyword>
<dbReference type="AlphaFoldDB" id="A0A7X5KMR2"/>
<evidence type="ECO:0000256" key="1">
    <source>
        <dbReference type="SAM" id="Phobius"/>
    </source>
</evidence>
<sequence>MSKRKVIQYVLNKKGITLVELIIAIGVSTVVIGVVATMFLFGNNVFGKAERQYDIQSDLRLASDYLQQQLHYASYLYVVDELGGHQDLSDMPEIQAEYLEYIYIDNDNYLVHVKADGTGGYLPVFRTSFKLEDTTFALQNNHLVIEVKDEQRSEQSYELSSKILLPNLMLYRDGITEGPDKAVVFARDIASFALLGGTFGDSELTYEEIVAIVQNALASISTLQFASSAPATHNKPQVNIPATAGISYKFTAASANNPAIIKISEQGTYVTITRPGGGSRAGTITLQATKGTYSATKVFSVTIPSHPDSVIIVPQ</sequence>
<comment type="caution">
    <text evidence="2">The sequence shown here is derived from an EMBL/GenBank/DDBJ whole genome shotgun (WGS) entry which is preliminary data.</text>
</comment>
<keyword evidence="1" id="KW-0812">Transmembrane</keyword>
<dbReference type="InterPro" id="IPR012902">
    <property type="entry name" value="N_methyl_site"/>
</dbReference>
<reference evidence="2 3" key="1">
    <citation type="submission" date="2020-01" db="EMBL/GenBank/DDBJ databases">
        <title>Anaeroalcalibacter tamaniensis gen. nov., sp. nov., moderately halophilic strictly anaerobic fermenter bacterium from mud volcano of Taman peninsula.</title>
        <authorList>
            <person name="Frolova A."/>
            <person name="Merkel A.Y."/>
            <person name="Slobodkin A.I."/>
        </authorList>
    </citation>
    <scope>NUCLEOTIDE SEQUENCE [LARGE SCALE GENOMIC DNA]</scope>
    <source>
        <strain evidence="2 3">F-3ap</strain>
    </source>
</reference>
<proteinExistence type="predicted"/>
<accession>A0A7X5KMR2</accession>
<evidence type="ECO:0008006" key="4">
    <source>
        <dbReference type="Google" id="ProtNLM"/>
    </source>
</evidence>
<organism evidence="2 3">
    <name type="scientific">Anaerotalea alkaliphila</name>
    <dbReference type="NCBI Taxonomy" id="2662126"/>
    <lineage>
        <taxon>Bacteria</taxon>
        <taxon>Bacillati</taxon>
        <taxon>Bacillota</taxon>
        <taxon>Clostridia</taxon>
        <taxon>Eubacteriales</taxon>
        <taxon>Anaerotalea</taxon>
    </lineage>
</organism>
<feature type="transmembrane region" description="Helical" evidence="1">
    <location>
        <begin position="21"/>
        <end position="42"/>
    </location>
</feature>
<evidence type="ECO:0000313" key="3">
    <source>
        <dbReference type="Proteomes" id="UP000461585"/>
    </source>
</evidence>
<keyword evidence="1" id="KW-1133">Transmembrane helix</keyword>
<protein>
    <recommendedName>
        <fullName evidence="4">Prepilin-type N-terminal cleavage/methylation domain-containing protein</fullName>
    </recommendedName>
</protein>
<dbReference type="Proteomes" id="UP000461585">
    <property type="component" value="Unassembled WGS sequence"/>
</dbReference>